<proteinExistence type="predicted"/>
<evidence type="ECO:0000313" key="6">
    <source>
        <dbReference type="EMBL" id="QDT39243.1"/>
    </source>
</evidence>
<dbReference type="GO" id="GO:0005886">
    <property type="term" value="C:plasma membrane"/>
    <property type="evidence" value="ECO:0007669"/>
    <property type="project" value="UniProtKB-SubCell"/>
</dbReference>
<dbReference type="SUPFAM" id="SSF53448">
    <property type="entry name" value="Nucleotide-diphospho-sugar transferases"/>
    <property type="match status" value="1"/>
</dbReference>
<evidence type="ECO:0000256" key="5">
    <source>
        <dbReference type="ARBA" id="ARBA00023136"/>
    </source>
</evidence>
<dbReference type="EMBL" id="CP036268">
    <property type="protein sequence ID" value="QDT39243.1"/>
    <property type="molecule type" value="Genomic_DNA"/>
</dbReference>
<dbReference type="PANTHER" id="PTHR43646:SF2">
    <property type="entry name" value="GLYCOSYLTRANSFERASE 2-LIKE DOMAIN-CONTAINING PROTEIN"/>
    <property type="match status" value="1"/>
</dbReference>
<dbReference type="KEGG" id="svp:Pan189_36470"/>
<dbReference type="AlphaFoldDB" id="A0A517R5Y8"/>
<organism evidence="6 7">
    <name type="scientific">Stratiformator vulcanicus</name>
    <dbReference type="NCBI Taxonomy" id="2527980"/>
    <lineage>
        <taxon>Bacteria</taxon>
        <taxon>Pseudomonadati</taxon>
        <taxon>Planctomycetota</taxon>
        <taxon>Planctomycetia</taxon>
        <taxon>Planctomycetales</taxon>
        <taxon>Planctomycetaceae</taxon>
        <taxon>Stratiformator</taxon>
    </lineage>
</organism>
<evidence type="ECO:0008006" key="8">
    <source>
        <dbReference type="Google" id="ProtNLM"/>
    </source>
</evidence>
<keyword evidence="4" id="KW-0808">Transferase</keyword>
<keyword evidence="3" id="KW-0328">Glycosyltransferase</keyword>
<dbReference type="Gene3D" id="3.90.550.10">
    <property type="entry name" value="Spore Coat Polysaccharide Biosynthesis Protein SpsA, Chain A"/>
    <property type="match status" value="1"/>
</dbReference>
<evidence type="ECO:0000256" key="3">
    <source>
        <dbReference type="ARBA" id="ARBA00022676"/>
    </source>
</evidence>
<dbReference type="Proteomes" id="UP000317318">
    <property type="component" value="Chromosome"/>
</dbReference>
<sequence length="261" mass="28932">MASASVLQNDRSDDVHRARTVDVTIIVPVGPGDRPSVGLFETLSSRPDGMPVRFAGVDKPESSIETEIGQLRRRGPVEWIVTSPGRAVQQNAAAASSHSTFLLFLHADARLSDDGFERLLQCLRSDRAAVWYFHLKFAADGPSANRLNAAGANFRSRWLGLPFGDQGLCLSRKSFEQLGRFDETAPYGEDHLLVWSAHRAALPVRAVPSTIETSARRYQDQGWLRTTTRHVSLTIRQALPEYAKLIARRVRTFRGESGHGE</sequence>
<comment type="subcellular location">
    <subcellularLocation>
        <location evidence="1">Cell membrane</location>
    </subcellularLocation>
</comment>
<name>A0A517R5Y8_9PLAN</name>
<evidence type="ECO:0000256" key="2">
    <source>
        <dbReference type="ARBA" id="ARBA00022475"/>
    </source>
</evidence>
<keyword evidence="5" id="KW-0472">Membrane</keyword>
<dbReference type="InterPro" id="IPR029044">
    <property type="entry name" value="Nucleotide-diphossugar_trans"/>
</dbReference>
<evidence type="ECO:0000256" key="1">
    <source>
        <dbReference type="ARBA" id="ARBA00004236"/>
    </source>
</evidence>
<reference evidence="6 7" key="1">
    <citation type="submission" date="2019-02" db="EMBL/GenBank/DDBJ databases">
        <title>Deep-cultivation of Planctomycetes and their phenomic and genomic characterization uncovers novel biology.</title>
        <authorList>
            <person name="Wiegand S."/>
            <person name="Jogler M."/>
            <person name="Boedeker C."/>
            <person name="Pinto D."/>
            <person name="Vollmers J."/>
            <person name="Rivas-Marin E."/>
            <person name="Kohn T."/>
            <person name="Peeters S.H."/>
            <person name="Heuer A."/>
            <person name="Rast P."/>
            <person name="Oberbeckmann S."/>
            <person name="Bunk B."/>
            <person name="Jeske O."/>
            <person name="Meyerdierks A."/>
            <person name="Storesund J.E."/>
            <person name="Kallscheuer N."/>
            <person name="Luecker S."/>
            <person name="Lage O.M."/>
            <person name="Pohl T."/>
            <person name="Merkel B.J."/>
            <person name="Hornburger P."/>
            <person name="Mueller R.-W."/>
            <person name="Bruemmer F."/>
            <person name="Labrenz M."/>
            <person name="Spormann A.M."/>
            <person name="Op den Camp H."/>
            <person name="Overmann J."/>
            <person name="Amann R."/>
            <person name="Jetten M.S.M."/>
            <person name="Mascher T."/>
            <person name="Medema M.H."/>
            <person name="Devos D.P."/>
            <person name="Kaster A.-K."/>
            <person name="Ovreas L."/>
            <person name="Rohde M."/>
            <person name="Galperin M.Y."/>
            <person name="Jogler C."/>
        </authorList>
    </citation>
    <scope>NUCLEOTIDE SEQUENCE [LARGE SCALE GENOMIC DNA]</scope>
    <source>
        <strain evidence="6 7">Pan189</strain>
    </source>
</reference>
<keyword evidence="7" id="KW-1185">Reference proteome</keyword>
<gene>
    <name evidence="6" type="ORF">Pan189_36470</name>
</gene>
<keyword evidence="2" id="KW-1003">Cell membrane</keyword>
<dbReference type="GO" id="GO:0016757">
    <property type="term" value="F:glycosyltransferase activity"/>
    <property type="evidence" value="ECO:0007669"/>
    <property type="project" value="UniProtKB-KW"/>
</dbReference>
<accession>A0A517R5Y8</accession>
<evidence type="ECO:0000256" key="4">
    <source>
        <dbReference type="ARBA" id="ARBA00022679"/>
    </source>
</evidence>
<evidence type="ECO:0000313" key="7">
    <source>
        <dbReference type="Proteomes" id="UP000317318"/>
    </source>
</evidence>
<dbReference type="PANTHER" id="PTHR43646">
    <property type="entry name" value="GLYCOSYLTRANSFERASE"/>
    <property type="match status" value="1"/>
</dbReference>
<protein>
    <recommendedName>
        <fullName evidence="8">Glycosyl transferase family 2</fullName>
    </recommendedName>
</protein>